<evidence type="ECO:0000256" key="5">
    <source>
        <dbReference type="ARBA" id="ARBA00023242"/>
    </source>
</evidence>
<keyword evidence="4" id="KW-0804">Transcription</keyword>
<protein>
    <recommendedName>
        <fullName evidence="7">AP2/ERF domain-containing protein</fullName>
    </recommendedName>
</protein>
<dbReference type="Pfam" id="PF00847">
    <property type="entry name" value="AP2"/>
    <property type="match status" value="1"/>
</dbReference>
<sequence length="268" mass="28886">MEQEHFTSSTSSSSSSSSSSCYYPVAALAALLSLDAADRKDTQLLNDLVQHMDADECSGWSSSSSSCTSSGTGMESIGTANGRHWRQDAWPGQKQEAFIGVRKRPWGKFGAEIRDSTRGGARVWLGTFDNPEAAAIAYDQAAFASRGADAILNFPIRHVQQSLHTIVDATAGVSPVLALKRHHSRRMSTARRRSKLVHGRDTTSTKTNKNRMCQQQLAPQSATASSVSSVAAMAVPQPVATPGHCDVLELEDLGAEYLEELLRMASED</sequence>
<evidence type="ECO:0000256" key="2">
    <source>
        <dbReference type="ARBA" id="ARBA00023015"/>
    </source>
</evidence>
<feature type="compositionally biased region" description="Basic residues" evidence="6">
    <location>
        <begin position="181"/>
        <end position="197"/>
    </location>
</feature>
<gene>
    <name evidence="8" type="ORF">PAHAL_8G114500</name>
</gene>
<evidence type="ECO:0000256" key="4">
    <source>
        <dbReference type="ARBA" id="ARBA00023163"/>
    </source>
</evidence>
<dbReference type="InterPro" id="IPR036955">
    <property type="entry name" value="AP2/ERF_dom_sf"/>
</dbReference>
<name>A0A2T8I8H9_9POAL</name>
<dbReference type="SUPFAM" id="SSF54171">
    <property type="entry name" value="DNA-binding domain"/>
    <property type="match status" value="1"/>
</dbReference>
<dbReference type="PRINTS" id="PR00367">
    <property type="entry name" value="ETHRSPELEMNT"/>
</dbReference>
<comment type="subcellular location">
    <subcellularLocation>
        <location evidence="1">Nucleus</location>
    </subcellularLocation>
</comment>
<dbReference type="Gene3D" id="3.30.730.10">
    <property type="entry name" value="AP2/ERF domain"/>
    <property type="match status" value="1"/>
</dbReference>
<dbReference type="GO" id="GO:0003677">
    <property type="term" value="F:DNA binding"/>
    <property type="evidence" value="ECO:0007669"/>
    <property type="project" value="UniProtKB-KW"/>
</dbReference>
<organism evidence="8">
    <name type="scientific">Panicum hallii</name>
    <dbReference type="NCBI Taxonomy" id="206008"/>
    <lineage>
        <taxon>Eukaryota</taxon>
        <taxon>Viridiplantae</taxon>
        <taxon>Streptophyta</taxon>
        <taxon>Embryophyta</taxon>
        <taxon>Tracheophyta</taxon>
        <taxon>Spermatophyta</taxon>
        <taxon>Magnoliopsida</taxon>
        <taxon>Liliopsida</taxon>
        <taxon>Poales</taxon>
        <taxon>Poaceae</taxon>
        <taxon>PACMAD clade</taxon>
        <taxon>Panicoideae</taxon>
        <taxon>Panicodae</taxon>
        <taxon>Paniceae</taxon>
        <taxon>Panicinae</taxon>
        <taxon>Panicum</taxon>
        <taxon>Panicum sect. Panicum</taxon>
    </lineage>
</organism>
<dbReference type="CDD" id="cd00018">
    <property type="entry name" value="AP2"/>
    <property type="match status" value="1"/>
</dbReference>
<evidence type="ECO:0000256" key="3">
    <source>
        <dbReference type="ARBA" id="ARBA00023125"/>
    </source>
</evidence>
<dbReference type="InterPro" id="IPR044808">
    <property type="entry name" value="ERF_plant"/>
</dbReference>
<accession>A0A2T8I8H9</accession>
<dbReference type="EMBL" id="CM008053">
    <property type="protein sequence ID" value="PVH33986.1"/>
    <property type="molecule type" value="Genomic_DNA"/>
</dbReference>
<keyword evidence="2" id="KW-0805">Transcription regulation</keyword>
<feature type="compositionally biased region" description="Low complexity" evidence="6">
    <location>
        <begin position="59"/>
        <end position="73"/>
    </location>
</feature>
<feature type="region of interest" description="Disordered" evidence="6">
    <location>
        <begin position="181"/>
        <end position="214"/>
    </location>
</feature>
<feature type="domain" description="AP2/ERF" evidence="7">
    <location>
        <begin position="97"/>
        <end position="155"/>
    </location>
</feature>
<evidence type="ECO:0000256" key="6">
    <source>
        <dbReference type="SAM" id="MobiDB-lite"/>
    </source>
</evidence>
<keyword evidence="3" id="KW-0238">DNA-binding</keyword>
<dbReference type="Proteomes" id="UP000243499">
    <property type="component" value="Chromosome 8"/>
</dbReference>
<proteinExistence type="predicted"/>
<dbReference type="AlphaFoldDB" id="A0A2T8I8H9"/>
<keyword evidence="5" id="KW-0539">Nucleus</keyword>
<dbReference type="InterPro" id="IPR001471">
    <property type="entry name" value="AP2/ERF_dom"/>
</dbReference>
<dbReference type="InterPro" id="IPR016177">
    <property type="entry name" value="DNA-bd_dom_sf"/>
</dbReference>
<reference evidence="8" key="1">
    <citation type="submission" date="2018-04" db="EMBL/GenBank/DDBJ databases">
        <title>WGS assembly of Panicum hallii.</title>
        <authorList>
            <person name="Lovell J."/>
            <person name="Jenkins J."/>
            <person name="Lowry D."/>
            <person name="Mamidi S."/>
            <person name="Sreedasyam A."/>
            <person name="Weng X."/>
            <person name="Barry K."/>
            <person name="Bonette J."/>
            <person name="Campitelli B."/>
            <person name="Daum C."/>
            <person name="Gordon S."/>
            <person name="Gould B."/>
            <person name="Lipzen A."/>
            <person name="Macqueen A."/>
            <person name="Palacio-Mejia J."/>
            <person name="Plott C."/>
            <person name="Shakirov E."/>
            <person name="Shu S."/>
            <person name="Yoshinaga Y."/>
            <person name="Zane M."/>
            <person name="Rokhsar D."/>
            <person name="Grimwood J."/>
            <person name="Schmutz J."/>
            <person name="Juenger T."/>
        </authorList>
    </citation>
    <scope>NUCLEOTIDE SEQUENCE [LARGE SCALE GENOMIC DNA]</scope>
    <source>
        <strain evidence="8">FIL2</strain>
    </source>
</reference>
<dbReference type="PANTHER" id="PTHR31190">
    <property type="entry name" value="DNA-BINDING DOMAIN"/>
    <property type="match status" value="1"/>
</dbReference>
<dbReference type="Gramene" id="PVH33986">
    <property type="protein sequence ID" value="PVH33986"/>
    <property type="gene ID" value="PAHAL_8G114500"/>
</dbReference>
<evidence type="ECO:0000313" key="8">
    <source>
        <dbReference type="EMBL" id="PVH33986.1"/>
    </source>
</evidence>
<evidence type="ECO:0000259" key="7">
    <source>
        <dbReference type="PROSITE" id="PS51032"/>
    </source>
</evidence>
<dbReference type="GO" id="GO:0005634">
    <property type="term" value="C:nucleus"/>
    <property type="evidence" value="ECO:0007669"/>
    <property type="project" value="UniProtKB-SubCell"/>
</dbReference>
<feature type="region of interest" description="Disordered" evidence="6">
    <location>
        <begin position="59"/>
        <end position="79"/>
    </location>
</feature>
<dbReference type="PANTHER" id="PTHR31190:SF72">
    <property type="entry name" value="AP2 DOMAIN CONTAINING PROTEIN, EXPRESSED"/>
    <property type="match status" value="1"/>
</dbReference>
<dbReference type="SMART" id="SM00380">
    <property type="entry name" value="AP2"/>
    <property type="match status" value="1"/>
</dbReference>
<evidence type="ECO:0000256" key="1">
    <source>
        <dbReference type="ARBA" id="ARBA00004123"/>
    </source>
</evidence>
<dbReference type="GO" id="GO:0003700">
    <property type="term" value="F:DNA-binding transcription factor activity"/>
    <property type="evidence" value="ECO:0007669"/>
    <property type="project" value="InterPro"/>
</dbReference>
<dbReference type="GO" id="GO:0009873">
    <property type="term" value="P:ethylene-activated signaling pathway"/>
    <property type="evidence" value="ECO:0007669"/>
    <property type="project" value="InterPro"/>
</dbReference>
<feature type="compositionally biased region" description="Polar residues" evidence="6">
    <location>
        <begin position="204"/>
        <end position="214"/>
    </location>
</feature>
<dbReference type="PROSITE" id="PS51032">
    <property type="entry name" value="AP2_ERF"/>
    <property type="match status" value="1"/>
</dbReference>